<dbReference type="Proteomes" id="UP000319023">
    <property type="component" value="Unassembled WGS sequence"/>
</dbReference>
<dbReference type="GO" id="GO:0008745">
    <property type="term" value="F:N-acetylmuramoyl-L-alanine amidase activity"/>
    <property type="evidence" value="ECO:0007669"/>
    <property type="project" value="UniProtKB-EC"/>
</dbReference>
<keyword evidence="6" id="KW-0963">Cytoplasm</keyword>
<dbReference type="CDD" id="cd06583">
    <property type="entry name" value="PGRP"/>
    <property type="match status" value="1"/>
</dbReference>
<gene>
    <name evidence="14" type="primary">ampD</name>
    <name evidence="14" type="ORF">EVB01_02085</name>
</gene>
<proteinExistence type="inferred from homology"/>
<evidence type="ECO:0000256" key="6">
    <source>
        <dbReference type="ARBA" id="ARBA00022490"/>
    </source>
</evidence>
<name>A0A520LRV3_9GAMM</name>
<comment type="subcellular location">
    <subcellularLocation>
        <location evidence="3">Cytoplasm</location>
    </subcellularLocation>
</comment>
<dbReference type="PANTHER" id="PTHR30417:SF4">
    <property type="entry name" value="1,6-ANHYDRO-N-ACETYLMURAMYL-L-ALANINE AMIDASE AMPD"/>
    <property type="match status" value="1"/>
</dbReference>
<dbReference type="Pfam" id="PF01510">
    <property type="entry name" value="Amidase_2"/>
    <property type="match status" value="1"/>
</dbReference>
<keyword evidence="7" id="KW-0479">Metal-binding</keyword>
<dbReference type="InterPro" id="IPR002502">
    <property type="entry name" value="Amidase_domain"/>
</dbReference>
<dbReference type="GO" id="GO:0009254">
    <property type="term" value="P:peptidoglycan turnover"/>
    <property type="evidence" value="ECO:0007669"/>
    <property type="project" value="TreeGrafter"/>
</dbReference>
<evidence type="ECO:0000256" key="5">
    <source>
        <dbReference type="ARBA" id="ARBA00011901"/>
    </source>
</evidence>
<evidence type="ECO:0000313" key="14">
    <source>
        <dbReference type="EMBL" id="RZO11737.1"/>
    </source>
</evidence>
<evidence type="ECO:0000256" key="2">
    <source>
        <dbReference type="ARBA" id="ARBA00001947"/>
    </source>
</evidence>
<evidence type="ECO:0000256" key="4">
    <source>
        <dbReference type="ARBA" id="ARBA00007553"/>
    </source>
</evidence>
<evidence type="ECO:0000256" key="9">
    <source>
        <dbReference type="ARBA" id="ARBA00022833"/>
    </source>
</evidence>
<comment type="caution">
    <text evidence="14">The sequence shown here is derived from an EMBL/GenBank/DDBJ whole genome shotgun (WGS) entry which is preliminary data.</text>
</comment>
<protein>
    <recommendedName>
        <fullName evidence="11">1,6-anhydro-N-acetylmuramyl-L-alanine amidase AmpD</fullName>
        <ecNumber evidence="5">3.5.1.28</ecNumber>
    </recommendedName>
    <alternativeName>
        <fullName evidence="12">N-acetylmuramoyl-L-alanine amidase</fullName>
    </alternativeName>
</protein>
<evidence type="ECO:0000256" key="10">
    <source>
        <dbReference type="ARBA" id="ARBA00023316"/>
    </source>
</evidence>
<feature type="domain" description="N-acetylmuramoyl-L-alanine amidase" evidence="13">
    <location>
        <begin position="16"/>
        <end position="166"/>
    </location>
</feature>
<dbReference type="SMART" id="SM00644">
    <property type="entry name" value="Ami_2"/>
    <property type="match status" value="1"/>
</dbReference>
<evidence type="ECO:0000256" key="8">
    <source>
        <dbReference type="ARBA" id="ARBA00022801"/>
    </source>
</evidence>
<dbReference type="EC" id="3.5.1.28" evidence="5"/>
<comment type="similarity">
    <text evidence="4">Belongs to the N-acetylmuramoyl-L-alanine amidase 2 family.</text>
</comment>
<evidence type="ECO:0000256" key="1">
    <source>
        <dbReference type="ARBA" id="ARBA00001561"/>
    </source>
</evidence>
<dbReference type="GO" id="GO:0009253">
    <property type="term" value="P:peptidoglycan catabolic process"/>
    <property type="evidence" value="ECO:0007669"/>
    <property type="project" value="InterPro"/>
</dbReference>
<comment type="cofactor">
    <cofactor evidence="2">
        <name>Zn(2+)</name>
        <dbReference type="ChEBI" id="CHEBI:29105"/>
    </cofactor>
</comment>
<keyword evidence="9" id="KW-0862">Zinc</keyword>
<dbReference type="InterPro" id="IPR036505">
    <property type="entry name" value="Amidase/PGRP_sf"/>
</dbReference>
<dbReference type="PANTHER" id="PTHR30417">
    <property type="entry name" value="N-ACETYLMURAMOYL-L-ALANINE AMIDASE AMID"/>
    <property type="match status" value="1"/>
</dbReference>
<dbReference type="SUPFAM" id="SSF55846">
    <property type="entry name" value="N-acetylmuramoyl-L-alanine amidase-like"/>
    <property type="match status" value="1"/>
</dbReference>
<dbReference type="InterPro" id="IPR051206">
    <property type="entry name" value="NAMLAA_amidase_2"/>
</dbReference>
<keyword evidence="10" id="KW-0961">Cell wall biogenesis/degradation</keyword>
<keyword evidence="8 14" id="KW-0378">Hydrolase</keyword>
<accession>A0A520LRV3</accession>
<reference evidence="14 15" key="1">
    <citation type="submission" date="2019-02" db="EMBL/GenBank/DDBJ databases">
        <title>Prokaryotic population dynamics and viral predation in marine succession experiment using metagenomics: the confinement effect.</title>
        <authorList>
            <person name="Haro-Moreno J.M."/>
            <person name="Rodriguez-Valera F."/>
            <person name="Lopez-Perez M."/>
        </authorList>
    </citation>
    <scope>NUCLEOTIDE SEQUENCE [LARGE SCALE GENOMIC DNA]</scope>
    <source>
        <strain evidence="14">MED-G168</strain>
    </source>
</reference>
<dbReference type="Gene3D" id="3.40.80.10">
    <property type="entry name" value="Peptidoglycan recognition protein-like"/>
    <property type="match status" value="1"/>
</dbReference>
<comment type="catalytic activity">
    <reaction evidence="1">
        <text>Hydrolyzes the link between N-acetylmuramoyl residues and L-amino acid residues in certain cell-wall glycopeptides.</text>
        <dbReference type="EC" id="3.5.1.28"/>
    </reaction>
</comment>
<organism evidence="14 15">
    <name type="scientific">SAR86 cluster bacterium</name>
    <dbReference type="NCBI Taxonomy" id="2030880"/>
    <lineage>
        <taxon>Bacteria</taxon>
        <taxon>Pseudomonadati</taxon>
        <taxon>Pseudomonadota</taxon>
        <taxon>Gammaproteobacteria</taxon>
        <taxon>SAR86 cluster</taxon>
    </lineage>
</organism>
<dbReference type="NCBIfam" id="NF008758">
    <property type="entry name" value="PRK11789.1"/>
    <property type="match status" value="1"/>
</dbReference>
<dbReference type="GO" id="GO:0046872">
    <property type="term" value="F:metal ion binding"/>
    <property type="evidence" value="ECO:0007669"/>
    <property type="project" value="UniProtKB-KW"/>
</dbReference>
<evidence type="ECO:0000256" key="11">
    <source>
        <dbReference type="ARBA" id="ARBA00039257"/>
    </source>
</evidence>
<evidence type="ECO:0000256" key="12">
    <source>
        <dbReference type="ARBA" id="ARBA00042615"/>
    </source>
</evidence>
<evidence type="ECO:0000313" key="15">
    <source>
        <dbReference type="Proteomes" id="UP000319023"/>
    </source>
</evidence>
<evidence type="ECO:0000256" key="3">
    <source>
        <dbReference type="ARBA" id="ARBA00004496"/>
    </source>
</evidence>
<dbReference type="GO" id="GO:0071555">
    <property type="term" value="P:cell wall organization"/>
    <property type="evidence" value="ECO:0007669"/>
    <property type="project" value="UniProtKB-KW"/>
</dbReference>
<dbReference type="GO" id="GO:0005737">
    <property type="term" value="C:cytoplasm"/>
    <property type="evidence" value="ECO:0007669"/>
    <property type="project" value="UniProtKB-SubCell"/>
</dbReference>
<evidence type="ECO:0000259" key="13">
    <source>
        <dbReference type="SMART" id="SM00644"/>
    </source>
</evidence>
<dbReference type="AlphaFoldDB" id="A0A520LRV3"/>
<evidence type="ECO:0000256" key="7">
    <source>
        <dbReference type="ARBA" id="ARBA00022723"/>
    </source>
</evidence>
<dbReference type="EMBL" id="SHBN01000032">
    <property type="protein sequence ID" value="RZO11737.1"/>
    <property type="molecule type" value="Genomic_DNA"/>
</dbReference>
<sequence>MISHDGIIDVAEFCPSPNFDERPNNVAIDLIVIHAISLPAGRYNTQLIKDLFLNCLDPGKDEFLGSIKDLKVSSHFLITRKGALIQFVSTNKRAWHAGISNYKGREHCNDFSIGIELEGCDDEEFEQHQYHSLSRLINFLSMDLQINKKNIVGHADIAPGRKTDPGPFFDWTLLQSML</sequence>